<feature type="binding site" evidence="8">
    <location>
        <position position="62"/>
    </location>
    <ligand>
        <name>Cu cation</name>
        <dbReference type="ChEBI" id="CHEBI:23378"/>
    </ligand>
</feature>
<keyword evidence="5" id="KW-0249">Electron transport</keyword>
<evidence type="ECO:0000256" key="6">
    <source>
        <dbReference type="ARBA" id="ARBA00023008"/>
    </source>
</evidence>
<gene>
    <name evidence="11" type="ORF">Ga0061065_10967</name>
</gene>
<dbReference type="SUPFAM" id="SSF49503">
    <property type="entry name" value="Cupredoxins"/>
    <property type="match status" value="1"/>
</dbReference>
<keyword evidence="4" id="KW-0574">Periplasm</keyword>
<dbReference type="GO" id="GO:0042597">
    <property type="term" value="C:periplasmic space"/>
    <property type="evidence" value="ECO:0007669"/>
    <property type="project" value="UniProtKB-SubCell"/>
</dbReference>
<sequence length="148" mass="16662">MTFKHRIAVVLSTICLPWFVQAKDWQVQMLNYGDAGSMVFEPSYIHAQIGDTVTFVPTQSGHNAKSYVVPRDTKAWTSPINESYTLALQHEGVHLYYCPPHLMMGMIGVIQVGKANNLDTIESKYPRLRSKIALSPERADQIVANIQQ</sequence>
<comment type="subcellular location">
    <subcellularLocation>
        <location evidence="1">Periplasm</location>
    </subcellularLocation>
</comment>
<name>A0A0K6IPV1_9GAMM</name>
<feature type="domain" description="Blue (type 1) copper" evidence="10">
    <location>
        <begin position="28"/>
        <end position="112"/>
    </location>
</feature>
<dbReference type="RefSeq" id="WP_055463838.1">
    <property type="nucleotide sequence ID" value="NZ_CYHG01000009.1"/>
</dbReference>
<dbReference type="PRINTS" id="PR00155">
    <property type="entry name" value="AMICYANIN"/>
</dbReference>
<evidence type="ECO:0000256" key="5">
    <source>
        <dbReference type="ARBA" id="ARBA00022982"/>
    </source>
</evidence>
<dbReference type="InterPro" id="IPR012745">
    <property type="entry name" value="Pseudoazurin"/>
</dbReference>
<organism evidence="11 12">
    <name type="scientific">Marinomonas fungiae</name>
    <dbReference type="NCBI Taxonomy" id="1137284"/>
    <lineage>
        <taxon>Bacteria</taxon>
        <taxon>Pseudomonadati</taxon>
        <taxon>Pseudomonadota</taxon>
        <taxon>Gammaproteobacteria</taxon>
        <taxon>Oceanospirillales</taxon>
        <taxon>Oceanospirillaceae</taxon>
        <taxon>Marinomonas</taxon>
    </lineage>
</organism>
<keyword evidence="2" id="KW-0813">Transport</keyword>
<feature type="binding site" evidence="8">
    <location>
        <position position="106"/>
    </location>
    <ligand>
        <name>Cu cation</name>
        <dbReference type="ChEBI" id="CHEBI:23378"/>
    </ligand>
</feature>
<evidence type="ECO:0000259" key="10">
    <source>
        <dbReference type="Pfam" id="PF00127"/>
    </source>
</evidence>
<dbReference type="Pfam" id="PF00127">
    <property type="entry name" value="Copper-bind"/>
    <property type="match status" value="1"/>
</dbReference>
<dbReference type="InterPro" id="IPR002386">
    <property type="entry name" value="Amicyanin/Pseudoazurin"/>
</dbReference>
<evidence type="ECO:0000256" key="4">
    <source>
        <dbReference type="ARBA" id="ARBA00022764"/>
    </source>
</evidence>
<dbReference type="Proteomes" id="UP000182769">
    <property type="component" value="Unassembled WGS sequence"/>
</dbReference>
<dbReference type="EMBL" id="CYHG01000009">
    <property type="protein sequence ID" value="CUB05113.1"/>
    <property type="molecule type" value="Genomic_DNA"/>
</dbReference>
<dbReference type="GO" id="GO:0009055">
    <property type="term" value="F:electron transfer activity"/>
    <property type="evidence" value="ECO:0007669"/>
    <property type="project" value="InterPro"/>
</dbReference>
<dbReference type="GO" id="GO:0005507">
    <property type="term" value="F:copper ion binding"/>
    <property type="evidence" value="ECO:0007669"/>
    <property type="project" value="UniProtKB-UniRule"/>
</dbReference>
<keyword evidence="6 8" id="KW-0186">Copper</keyword>
<dbReference type="NCBIfam" id="TIGR02375">
    <property type="entry name" value="pseudoazurin"/>
    <property type="match status" value="1"/>
</dbReference>
<dbReference type="InterPro" id="IPR008972">
    <property type="entry name" value="Cupredoxin"/>
</dbReference>
<feature type="binding site" evidence="8">
    <location>
        <position position="101"/>
    </location>
    <ligand>
        <name>Cu cation</name>
        <dbReference type="ChEBI" id="CHEBI:23378"/>
    </ligand>
</feature>
<evidence type="ECO:0000256" key="8">
    <source>
        <dbReference type="PIRSR" id="PIRSR602386-1"/>
    </source>
</evidence>
<proteinExistence type="predicted"/>
<dbReference type="STRING" id="1137284.GCA_001418205_02773"/>
<evidence type="ECO:0000256" key="9">
    <source>
        <dbReference type="SAM" id="SignalP"/>
    </source>
</evidence>
<comment type="cofactor">
    <cofactor evidence="8">
        <name>Cu cation</name>
        <dbReference type="ChEBI" id="CHEBI:23378"/>
    </cofactor>
    <text evidence="8">Binds 1 copper ion per subunit.</text>
</comment>
<dbReference type="OrthoDB" id="9757546at2"/>
<feature type="chain" id="PRO_5005505723" description="Pseudoazurin" evidence="9">
    <location>
        <begin position="23"/>
        <end position="148"/>
    </location>
</feature>
<evidence type="ECO:0000313" key="11">
    <source>
        <dbReference type="EMBL" id="CUB05113.1"/>
    </source>
</evidence>
<keyword evidence="12" id="KW-1185">Reference proteome</keyword>
<evidence type="ECO:0000256" key="2">
    <source>
        <dbReference type="ARBA" id="ARBA00022448"/>
    </source>
</evidence>
<evidence type="ECO:0000256" key="3">
    <source>
        <dbReference type="ARBA" id="ARBA00022723"/>
    </source>
</evidence>
<keyword evidence="9" id="KW-0732">Signal</keyword>
<evidence type="ECO:0000313" key="12">
    <source>
        <dbReference type="Proteomes" id="UP000182769"/>
    </source>
</evidence>
<feature type="signal peptide" evidence="9">
    <location>
        <begin position="1"/>
        <end position="22"/>
    </location>
</feature>
<reference evidence="12" key="1">
    <citation type="submission" date="2015-08" db="EMBL/GenBank/DDBJ databases">
        <authorList>
            <person name="Varghese N."/>
        </authorList>
    </citation>
    <scope>NUCLEOTIDE SEQUENCE [LARGE SCALE GENOMIC DNA]</scope>
    <source>
        <strain evidence="12">JCM 18476</strain>
    </source>
</reference>
<keyword evidence="3 8" id="KW-0479">Metal-binding</keyword>
<dbReference type="Gene3D" id="2.60.40.420">
    <property type="entry name" value="Cupredoxins - blue copper proteins"/>
    <property type="match status" value="1"/>
</dbReference>
<evidence type="ECO:0000256" key="7">
    <source>
        <dbReference type="NCBIfam" id="TIGR02375"/>
    </source>
</evidence>
<dbReference type="AlphaFoldDB" id="A0A0K6IPV1"/>
<accession>A0A0K6IPV1</accession>
<dbReference type="InterPro" id="IPR000923">
    <property type="entry name" value="BlueCu_1"/>
</dbReference>
<evidence type="ECO:0000256" key="1">
    <source>
        <dbReference type="ARBA" id="ARBA00004418"/>
    </source>
</evidence>
<feature type="binding site" evidence="8">
    <location>
        <position position="98"/>
    </location>
    <ligand>
        <name>Cu cation</name>
        <dbReference type="ChEBI" id="CHEBI:23378"/>
    </ligand>
</feature>
<protein>
    <recommendedName>
        <fullName evidence="7">Pseudoazurin</fullName>
    </recommendedName>
</protein>